<evidence type="ECO:0000313" key="1">
    <source>
        <dbReference type="EMBL" id="KAF9073485.1"/>
    </source>
</evidence>
<name>A0A9P5UAW8_9AGAR</name>
<organism evidence="1 2">
    <name type="scientific">Rhodocollybia butyracea</name>
    <dbReference type="NCBI Taxonomy" id="206335"/>
    <lineage>
        <taxon>Eukaryota</taxon>
        <taxon>Fungi</taxon>
        <taxon>Dikarya</taxon>
        <taxon>Basidiomycota</taxon>
        <taxon>Agaricomycotina</taxon>
        <taxon>Agaricomycetes</taxon>
        <taxon>Agaricomycetidae</taxon>
        <taxon>Agaricales</taxon>
        <taxon>Marasmiineae</taxon>
        <taxon>Omphalotaceae</taxon>
        <taxon>Rhodocollybia</taxon>
    </lineage>
</organism>
<sequence length="243" mass="26414">MIIGAMESMGPPKVAQAAIRHLSSVIGDESHFEETRCETMLVRMMLCTAGGLPHSLLSKGVLRLLIKTLAYATRESYTEDPLTSTTMIWIVQNSCEALQVGMARTTGVAMCRQCLDFGILAPLLRADKWHTRLTPAHFPSVPYIHARLLVQTLATYTIYPCVLRAAAVAIEKVPTKLGANLDKAGPMKLAWKQFKDVVQARLQVPGAPVGPFEPLVCSNFFCPLTSPAEAEVMKKCAGCGDAL</sequence>
<dbReference type="EMBL" id="JADNRY010000017">
    <property type="protein sequence ID" value="KAF9073485.1"/>
    <property type="molecule type" value="Genomic_DNA"/>
</dbReference>
<protein>
    <submittedName>
        <fullName evidence="1">Uncharacterized protein</fullName>
    </submittedName>
</protein>
<dbReference type="OrthoDB" id="265717at2759"/>
<proteinExistence type="predicted"/>
<evidence type="ECO:0000313" key="2">
    <source>
        <dbReference type="Proteomes" id="UP000772434"/>
    </source>
</evidence>
<keyword evidence="2" id="KW-1185">Reference proteome</keyword>
<gene>
    <name evidence="1" type="ORF">BDP27DRAFT_280567</name>
</gene>
<dbReference type="AlphaFoldDB" id="A0A9P5UAW8"/>
<comment type="caution">
    <text evidence="1">The sequence shown here is derived from an EMBL/GenBank/DDBJ whole genome shotgun (WGS) entry which is preliminary data.</text>
</comment>
<dbReference type="Proteomes" id="UP000772434">
    <property type="component" value="Unassembled WGS sequence"/>
</dbReference>
<accession>A0A9P5UAW8</accession>
<reference evidence="1" key="1">
    <citation type="submission" date="2020-11" db="EMBL/GenBank/DDBJ databases">
        <authorList>
            <consortium name="DOE Joint Genome Institute"/>
            <person name="Ahrendt S."/>
            <person name="Riley R."/>
            <person name="Andreopoulos W."/>
            <person name="Labutti K."/>
            <person name="Pangilinan J."/>
            <person name="Ruiz-Duenas F.J."/>
            <person name="Barrasa J.M."/>
            <person name="Sanchez-Garcia M."/>
            <person name="Camarero S."/>
            <person name="Miyauchi S."/>
            <person name="Serrano A."/>
            <person name="Linde D."/>
            <person name="Babiker R."/>
            <person name="Drula E."/>
            <person name="Ayuso-Fernandez I."/>
            <person name="Pacheco R."/>
            <person name="Padilla G."/>
            <person name="Ferreira P."/>
            <person name="Barriuso J."/>
            <person name="Kellner H."/>
            <person name="Castanera R."/>
            <person name="Alfaro M."/>
            <person name="Ramirez L."/>
            <person name="Pisabarro A.G."/>
            <person name="Kuo A."/>
            <person name="Tritt A."/>
            <person name="Lipzen A."/>
            <person name="He G."/>
            <person name="Yan M."/>
            <person name="Ng V."/>
            <person name="Cullen D."/>
            <person name="Martin F."/>
            <person name="Rosso M.-N."/>
            <person name="Henrissat B."/>
            <person name="Hibbett D."/>
            <person name="Martinez A.T."/>
            <person name="Grigoriev I.V."/>
        </authorList>
    </citation>
    <scope>NUCLEOTIDE SEQUENCE</scope>
    <source>
        <strain evidence="1">AH 40177</strain>
    </source>
</reference>